<evidence type="ECO:0000256" key="1">
    <source>
        <dbReference type="SAM" id="SignalP"/>
    </source>
</evidence>
<keyword evidence="3" id="KW-1185">Reference proteome</keyword>
<feature type="signal peptide" evidence="1">
    <location>
        <begin position="1"/>
        <end position="18"/>
    </location>
</feature>
<dbReference type="Proteomes" id="UP000298030">
    <property type="component" value="Unassembled WGS sequence"/>
</dbReference>
<gene>
    <name evidence="2" type="ORF">FA13DRAFT_1737984</name>
</gene>
<accession>A0A4Y7SVW0</accession>
<comment type="caution">
    <text evidence="2">The sequence shown here is derived from an EMBL/GenBank/DDBJ whole genome shotgun (WGS) entry which is preliminary data.</text>
</comment>
<dbReference type="AlphaFoldDB" id="A0A4Y7SVW0"/>
<organism evidence="2 3">
    <name type="scientific">Coprinellus micaceus</name>
    <name type="common">Glistening ink-cap mushroom</name>
    <name type="synonym">Coprinus micaceus</name>
    <dbReference type="NCBI Taxonomy" id="71717"/>
    <lineage>
        <taxon>Eukaryota</taxon>
        <taxon>Fungi</taxon>
        <taxon>Dikarya</taxon>
        <taxon>Basidiomycota</taxon>
        <taxon>Agaricomycotina</taxon>
        <taxon>Agaricomycetes</taxon>
        <taxon>Agaricomycetidae</taxon>
        <taxon>Agaricales</taxon>
        <taxon>Agaricineae</taxon>
        <taxon>Psathyrellaceae</taxon>
        <taxon>Coprinellus</taxon>
    </lineage>
</organism>
<name>A0A4Y7SVW0_COPMI</name>
<dbReference type="EMBL" id="QPFP01000053">
    <property type="protein sequence ID" value="TEB25851.1"/>
    <property type="molecule type" value="Genomic_DNA"/>
</dbReference>
<protein>
    <submittedName>
        <fullName evidence="2">Uncharacterized protein</fullName>
    </submittedName>
</protein>
<feature type="chain" id="PRO_5021296242" evidence="1">
    <location>
        <begin position="19"/>
        <end position="55"/>
    </location>
</feature>
<sequence length="55" mass="5603">MLKAGPFFHLLGLDLAGTLDVSNTPGAPKFADTQRCSAKVVGEAGGNPAMFGGLR</sequence>
<proteinExistence type="predicted"/>
<evidence type="ECO:0000313" key="3">
    <source>
        <dbReference type="Proteomes" id="UP000298030"/>
    </source>
</evidence>
<evidence type="ECO:0000313" key="2">
    <source>
        <dbReference type="EMBL" id="TEB25851.1"/>
    </source>
</evidence>
<reference evidence="2 3" key="1">
    <citation type="journal article" date="2019" name="Nat. Ecol. Evol.">
        <title>Megaphylogeny resolves global patterns of mushroom evolution.</title>
        <authorList>
            <person name="Varga T."/>
            <person name="Krizsan K."/>
            <person name="Foldi C."/>
            <person name="Dima B."/>
            <person name="Sanchez-Garcia M."/>
            <person name="Sanchez-Ramirez S."/>
            <person name="Szollosi G.J."/>
            <person name="Szarkandi J.G."/>
            <person name="Papp V."/>
            <person name="Albert L."/>
            <person name="Andreopoulos W."/>
            <person name="Angelini C."/>
            <person name="Antonin V."/>
            <person name="Barry K.W."/>
            <person name="Bougher N.L."/>
            <person name="Buchanan P."/>
            <person name="Buyck B."/>
            <person name="Bense V."/>
            <person name="Catcheside P."/>
            <person name="Chovatia M."/>
            <person name="Cooper J."/>
            <person name="Damon W."/>
            <person name="Desjardin D."/>
            <person name="Finy P."/>
            <person name="Geml J."/>
            <person name="Haridas S."/>
            <person name="Hughes K."/>
            <person name="Justo A."/>
            <person name="Karasinski D."/>
            <person name="Kautmanova I."/>
            <person name="Kiss B."/>
            <person name="Kocsube S."/>
            <person name="Kotiranta H."/>
            <person name="LaButti K.M."/>
            <person name="Lechner B.E."/>
            <person name="Liimatainen K."/>
            <person name="Lipzen A."/>
            <person name="Lukacs Z."/>
            <person name="Mihaltcheva S."/>
            <person name="Morgado L.N."/>
            <person name="Niskanen T."/>
            <person name="Noordeloos M.E."/>
            <person name="Ohm R.A."/>
            <person name="Ortiz-Santana B."/>
            <person name="Ovrebo C."/>
            <person name="Racz N."/>
            <person name="Riley R."/>
            <person name="Savchenko A."/>
            <person name="Shiryaev A."/>
            <person name="Soop K."/>
            <person name="Spirin V."/>
            <person name="Szebenyi C."/>
            <person name="Tomsovsky M."/>
            <person name="Tulloss R.E."/>
            <person name="Uehling J."/>
            <person name="Grigoriev I.V."/>
            <person name="Vagvolgyi C."/>
            <person name="Papp T."/>
            <person name="Martin F.M."/>
            <person name="Miettinen O."/>
            <person name="Hibbett D.S."/>
            <person name="Nagy L.G."/>
        </authorList>
    </citation>
    <scope>NUCLEOTIDE SEQUENCE [LARGE SCALE GENOMIC DNA]</scope>
    <source>
        <strain evidence="2 3">FP101781</strain>
    </source>
</reference>
<keyword evidence="1" id="KW-0732">Signal</keyword>